<dbReference type="FunFam" id="1.10.275.10:FF:000001">
    <property type="entry name" value="Fumarate hydratase, mitochondrial"/>
    <property type="match status" value="1"/>
</dbReference>
<dbReference type="PROSITE" id="PS00163">
    <property type="entry name" value="FUMARATE_LYASES"/>
    <property type="match status" value="1"/>
</dbReference>
<comment type="subunit">
    <text evidence="3">Homotetramer.</text>
</comment>
<evidence type="ECO:0000256" key="3">
    <source>
        <dbReference type="HAMAP-Rule" id="MF_00743"/>
    </source>
</evidence>
<dbReference type="SUPFAM" id="SSF48557">
    <property type="entry name" value="L-aspartase-like"/>
    <property type="match status" value="1"/>
</dbReference>
<dbReference type="GO" id="GO:0006106">
    <property type="term" value="P:fumarate metabolic process"/>
    <property type="evidence" value="ECO:0007669"/>
    <property type="project" value="InterPro"/>
</dbReference>
<dbReference type="GO" id="GO:0005737">
    <property type="term" value="C:cytoplasm"/>
    <property type="evidence" value="ECO:0007669"/>
    <property type="project" value="UniProtKB-SubCell"/>
</dbReference>
<comment type="catalytic activity">
    <reaction evidence="3">
        <text>(S)-malate = fumarate + H2O</text>
        <dbReference type="Rhea" id="RHEA:12460"/>
        <dbReference type="ChEBI" id="CHEBI:15377"/>
        <dbReference type="ChEBI" id="CHEBI:15589"/>
        <dbReference type="ChEBI" id="CHEBI:29806"/>
        <dbReference type="EC" id="4.2.1.2"/>
    </reaction>
</comment>
<feature type="active site" evidence="3">
    <location>
        <position position="320"/>
    </location>
</feature>
<dbReference type="GO" id="GO:0006099">
    <property type="term" value="P:tricarboxylic acid cycle"/>
    <property type="evidence" value="ECO:0007669"/>
    <property type="project" value="UniProtKB-UniRule"/>
</dbReference>
<dbReference type="InterPro" id="IPR008948">
    <property type="entry name" value="L-Aspartase-like"/>
</dbReference>
<dbReference type="InterPro" id="IPR005677">
    <property type="entry name" value="Fum_hydII"/>
</dbReference>
<dbReference type="PRINTS" id="PR00145">
    <property type="entry name" value="ARGSUCLYASE"/>
</dbReference>
<dbReference type="Gene3D" id="1.10.275.10">
    <property type="entry name" value="Fumarase/aspartase (N-terminal domain)"/>
    <property type="match status" value="1"/>
</dbReference>
<feature type="active site" description="Proton donor/acceptor" evidence="3">
    <location>
        <position position="190"/>
    </location>
</feature>
<comment type="pathway">
    <text evidence="3">Carbohydrate metabolism; tricarboxylic acid cycle; (S)-malate from fumarate: step 1/1.</text>
</comment>
<gene>
    <name evidence="3" type="primary">fumC</name>
    <name evidence="6" type="ORF">Q664_18335</name>
</gene>
<dbReference type="GO" id="GO:0006108">
    <property type="term" value="P:malate metabolic process"/>
    <property type="evidence" value="ECO:0007669"/>
    <property type="project" value="TreeGrafter"/>
</dbReference>
<comment type="miscellaneous">
    <text evidence="3">There are 2 substrate-binding sites: the catalytic A site, and the non-catalytic B site that may play a role in the transfer of substrate or product between the active site and the solvent. Alternatively, the B site may bind allosteric effectors.</text>
</comment>
<keyword evidence="3" id="KW-0816">Tricarboxylic acid cycle</keyword>
<feature type="binding site" evidence="3">
    <location>
        <position position="321"/>
    </location>
    <ligand>
        <name>substrate</name>
    </ligand>
</feature>
<evidence type="ECO:0000256" key="2">
    <source>
        <dbReference type="ARBA" id="ARBA00023239"/>
    </source>
</evidence>
<dbReference type="UniPathway" id="UPA00223">
    <property type="reaction ID" value="UER01007"/>
</dbReference>
<comment type="similarity">
    <text evidence="1 3">Belongs to the class-II fumarase/aspartase family. Fumarase subfamily.</text>
</comment>
<dbReference type="Pfam" id="PF00206">
    <property type="entry name" value="Lyase_1"/>
    <property type="match status" value="1"/>
</dbReference>
<dbReference type="Gene3D" id="1.20.200.10">
    <property type="entry name" value="Fumarase/aspartase (Central domain)"/>
    <property type="match status" value="1"/>
</dbReference>
<dbReference type="PANTHER" id="PTHR11444:SF1">
    <property type="entry name" value="FUMARATE HYDRATASE, MITOCHONDRIAL"/>
    <property type="match status" value="1"/>
</dbReference>
<comment type="caution">
    <text evidence="6">The sequence shown here is derived from an EMBL/GenBank/DDBJ whole genome shotgun (WGS) entry which is preliminary data.</text>
</comment>
<feature type="domain" description="Fumarase C C-terminal" evidence="5">
    <location>
        <begin position="410"/>
        <end position="463"/>
    </location>
</feature>
<feature type="binding site" evidence="3">
    <location>
        <position position="189"/>
    </location>
    <ligand>
        <name>substrate</name>
    </ligand>
</feature>
<dbReference type="GO" id="GO:0004333">
    <property type="term" value="F:fumarate hydratase activity"/>
    <property type="evidence" value="ECO:0007669"/>
    <property type="project" value="UniProtKB-UniRule"/>
</dbReference>
<dbReference type="HAMAP" id="MF_00743">
    <property type="entry name" value="FumaraseC"/>
    <property type="match status" value="1"/>
</dbReference>
<proteinExistence type="inferred from homology"/>
<evidence type="ECO:0000256" key="1">
    <source>
        <dbReference type="ARBA" id="ARBA00009084"/>
    </source>
</evidence>
<dbReference type="InterPro" id="IPR000362">
    <property type="entry name" value="Fumarate_lyase_fam"/>
</dbReference>
<feature type="binding site" evidence="3">
    <location>
        <begin position="326"/>
        <end position="328"/>
    </location>
    <ligand>
        <name>substrate</name>
    </ligand>
</feature>
<keyword evidence="2 3" id="KW-0456">Lyase</keyword>
<comment type="function">
    <text evidence="3">Involved in the TCA cycle. Catalyzes the stereospecific interconversion of fumarate to L-malate.</text>
</comment>
<dbReference type="EC" id="4.2.1.2" evidence="3"/>
<dbReference type="PANTHER" id="PTHR11444">
    <property type="entry name" value="ASPARTATEAMMONIA/ARGININOSUCCINATE/ADENYLOSUCCINATE LYASE"/>
    <property type="match status" value="1"/>
</dbReference>
<feature type="site" description="Important for catalytic activity" evidence="3">
    <location>
        <position position="333"/>
    </location>
</feature>
<evidence type="ECO:0000313" key="7">
    <source>
        <dbReference type="Proteomes" id="UP000028547"/>
    </source>
</evidence>
<dbReference type="PRINTS" id="PR00149">
    <property type="entry name" value="FUMRATELYASE"/>
</dbReference>
<dbReference type="InterPro" id="IPR018951">
    <property type="entry name" value="Fumarase_C_C"/>
</dbReference>
<dbReference type="RefSeq" id="WP_043396619.1">
    <property type="nucleotide sequence ID" value="NZ_JPMI01000114.1"/>
</dbReference>
<dbReference type="Pfam" id="PF10415">
    <property type="entry name" value="FumaraseC_C"/>
    <property type="match status" value="1"/>
</dbReference>
<dbReference type="InterPro" id="IPR022761">
    <property type="entry name" value="Fumarate_lyase_N"/>
</dbReference>
<protein>
    <recommendedName>
        <fullName evidence="3">Fumarate hydratase class II</fullName>
        <shortName evidence="3">Fumarase C</shortName>
        <ecNumber evidence="3">4.2.1.2</ecNumber>
    </recommendedName>
    <alternativeName>
        <fullName evidence="3">Aerobic fumarase</fullName>
    </alternativeName>
    <alternativeName>
        <fullName evidence="3">Iron-independent fumarase</fullName>
    </alternativeName>
</protein>
<dbReference type="NCBIfam" id="NF008909">
    <property type="entry name" value="PRK12273.1"/>
    <property type="match status" value="1"/>
</dbReference>
<dbReference type="FunFam" id="1.20.200.10:FF:000001">
    <property type="entry name" value="Fumarate hydratase, mitochondrial"/>
    <property type="match status" value="1"/>
</dbReference>
<feature type="binding site" evidence="3">
    <location>
        <begin position="100"/>
        <end position="102"/>
    </location>
    <ligand>
        <name>substrate</name>
    </ligand>
</feature>
<evidence type="ECO:0000259" key="5">
    <source>
        <dbReference type="Pfam" id="PF10415"/>
    </source>
</evidence>
<feature type="binding site" description="in site B" evidence="3">
    <location>
        <begin position="131"/>
        <end position="134"/>
    </location>
    <ligand>
        <name>substrate</name>
    </ligand>
</feature>
<reference evidence="6 7" key="1">
    <citation type="submission" date="2014-07" db="EMBL/GenBank/DDBJ databases">
        <title>Draft Genome Sequence of Gephyronic Acid Producer, Cystobacter violaceus Strain Cb vi76.</title>
        <authorList>
            <person name="Stevens D.C."/>
            <person name="Young J."/>
            <person name="Carmichael R."/>
            <person name="Tan J."/>
            <person name="Taylor R.E."/>
        </authorList>
    </citation>
    <scope>NUCLEOTIDE SEQUENCE [LARGE SCALE GENOMIC DNA]</scope>
    <source>
        <strain evidence="6 7">Cb vi76</strain>
    </source>
</reference>
<keyword evidence="3" id="KW-0963">Cytoplasm</keyword>
<dbReference type="AlphaFoldDB" id="A0A084SU53"/>
<sequence>MSNQNVRIEKDTFGPIEVPADRLWGAQTQRSRQNFAISTERMPLALIRALVLVKKAAAIVNMENGTLPRDKGEAIVKAANEVLDGHHDEEFPLLVWQTGSGTQTNMNVNEVLANRASELLGGERGETREVHPNDDVNKGQSSNDVFPTAMSVAAAEAVVRNVLPELLALRDVLSERSEKFRDIVKIGRTHLQDATPLTLGQEFSGYVAQLEHARKHIELSLPHLSELALGGTAVGTGLNAPRGFAERVAQELARLTGHSFVTAPNKFEALAANDALVHAHGALKGLAAALFKIANDVRWLASGPRSGIGEITIPENEPGSSIMPGKVNPTQSEALTMLCAQVMGNDVAISLGGASGNFELNVFKPLLAHNFLQSCRLLADGMRSFRLHCAVGIEPNLPRLKENLERSLMLVTALNPHIGYDNAAKIAKKAHKEGKTLKEVAVELGLLTPEQFDQWVRPEKMTGNL</sequence>
<dbReference type="InterPro" id="IPR024083">
    <property type="entry name" value="Fumarase/histidase_N"/>
</dbReference>
<dbReference type="CDD" id="cd01362">
    <property type="entry name" value="Fumarase_classII"/>
    <property type="match status" value="1"/>
</dbReference>
<dbReference type="Proteomes" id="UP000028547">
    <property type="component" value="Unassembled WGS sequence"/>
</dbReference>
<dbReference type="FunFam" id="1.10.40.30:FF:000002">
    <property type="entry name" value="Fumarate hydratase class II"/>
    <property type="match status" value="1"/>
</dbReference>
<dbReference type="EMBL" id="JPMI01000114">
    <property type="protein sequence ID" value="KFA91988.1"/>
    <property type="molecule type" value="Genomic_DNA"/>
</dbReference>
<evidence type="ECO:0000313" key="6">
    <source>
        <dbReference type="EMBL" id="KFA91988.1"/>
    </source>
</evidence>
<name>A0A084SU53_9BACT</name>
<dbReference type="NCBIfam" id="TIGR00979">
    <property type="entry name" value="fumC_II"/>
    <property type="match status" value="1"/>
</dbReference>
<comment type="subcellular location">
    <subcellularLocation>
        <location evidence="3">Cytoplasm</location>
    </subcellularLocation>
</comment>
<dbReference type="InterPro" id="IPR020557">
    <property type="entry name" value="Fumarate_lyase_CS"/>
</dbReference>
<organism evidence="6 7">
    <name type="scientific">Archangium violaceum Cb vi76</name>
    <dbReference type="NCBI Taxonomy" id="1406225"/>
    <lineage>
        <taxon>Bacteria</taxon>
        <taxon>Pseudomonadati</taxon>
        <taxon>Myxococcota</taxon>
        <taxon>Myxococcia</taxon>
        <taxon>Myxococcales</taxon>
        <taxon>Cystobacterineae</taxon>
        <taxon>Archangiaceae</taxon>
        <taxon>Archangium</taxon>
    </lineage>
</organism>
<feature type="domain" description="Fumarate lyase N-terminal" evidence="4">
    <location>
        <begin position="14"/>
        <end position="344"/>
    </location>
</feature>
<feature type="binding site" evidence="3">
    <location>
        <begin position="141"/>
        <end position="143"/>
    </location>
    <ligand>
        <name>substrate</name>
    </ligand>
</feature>
<accession>A0A084SU53</accession>
<evidence type="ECO:0000259" key="4">
    <source>
        <dbReference type="Pfam" id="PF00206"/>
    </source>
</evidence>
<dbReference type="Gene3D" id="1.10.40.30">
    <property type="entry name" value="Fumarase/aspartase (C-terminal domain)"/>
    <property type="match status" value="1"/>
</dbReference>